<dbReference type="RefSeq" id="WP_161086395.1">
    <property type="nucleotide sequence ID" value="NZ_WWCX01000075.1"/>
</dbReference>
<dbReference type="InterPro" id="IPR035897">
    <property type="entry name" value="Toll_tir_struct_dom_sf"/>
</dbReference>
<protein>
    <submittedName>
        <fullName evidence="2">TIR domain-containing protein</fullName>
    </submittedName>
</protein>
<dbReference type="AlphaFoldDB" id="A0A845GW66"/>
<feature type="domain" description="TIR" evidence="1">
    <location>
        <begin position="1"/>
        <end position="124"/>
    </location>
</feature>
<dbReference type="PROSITE" id="PS50104">
    <property type="entry name" value="TIR"/>
    <property type="match status" value="1"/>
</dbReference>
<reference evidence="2" key="1">
    <citation type="submission" date="2019-12" db="EMBL/GenBank/DDBJ databases">
        <title>Novel species isolated from a subtropical stream in China.</title>
        <authorList>
            <person name="Lu H."/>
        </authorList>
    </citation>
    <scope>NUCLEOTIDE SEQUENCE [LARGE SCALE GENOMIC DNA]</scope>
    <source>
        <strain evidence="2">FT81W</strain>
    </source>
</reference>
<evidence type="ECO:0000259" key="1">
    <source>
        <dbReference type="PROSITE" id="PS50104"/>
    </source>
</evidence>
<dbReference type="InterPro" id="IPR058395">
    <property type="entry name" value="DUF8082"/>
</dbReference>
<dbReference type="SUPFAM" id="SSF52200">
    <property type="entry name" value="Toll/Interleukin receptor TIR domain"/>
    <property type="match status" value="1"/>
</dbReference>
<dbReference type="Gene3D" id="3.40.50.10140">
    <property type="entry name" value="Toll/interleukin-1 receptor homology (TIR) domain"/>
    <property type="match status" value="1"/>
</dbReference>
<dbReference type="GO" id="GO:0007165">
    <property type="term" value="P:signal transduction"/>
    <property type="evidence" value="ECO:0007669"/>
    <property type="project" value="InterPro"/>
</dbReference>
<organism evidence="2 3">
    <name type="scientific">Duganella vulcania</name>
    <dbReference type="NCBI Taxonomy" id="2692166"/>
    <lineage>
        <taxon>Bacteria</taxon>
        <taxon>Pseudomonadati</taxon>
        <taxon>Pseudomonadota</taxon>
        <taxon>Betaproteobacteria</taxon>
        <taxon>Burkholderiales</taxon>
        <taxon>Oxalobacteraceae</taxon>
        <taxon>Telluria group</taxon>
        <taxon>Duganella</taxon>
    </lineage>
</organism>
<comment type="caution">
    <text evidence="2">The sequence shown here is derived from an EMBL/GenBank/DDBJ whole genome shotgun (WGS) entry which is preliminary data.</text>
</comment>
<dbReference type="Proteomes" id="UP000447355">
    <property type="component" value="Unassembled WGS sequence"/>
</dbReference>
<dbReference type="Pfam" id="PF13676">
    <property type="entry name" value="TIR_2"/>
    <property type="match status" value="1"/>
</dbReference>
<accession>A0A845GW66</accession>
<sequence>MSLDVFLSHSHVDKVFADAICHRLEAADIRCWVAPRDIRPGGDWAEAIIDAMDKARMLVLIFSASSNNSPQVRREVERAVNKGLMVLPFRIENVPLSKSLEYFISTQHWLDAITGDLEDHLNQLCRSVAMLLERLPPAAAPSQPAAAAAPQQAVPAGFGAPPAPAIDPAVLAAIEQALAQELGPIARHLVRRALLAAPSRQQLVAALAQEIDDSAERQRFVARCHAAG</sequence>
<name>A0A845GW66_9BURK</name>
<proteinExistence type="predicted"/>
<gene>
    <name evidence="2" type="ORF">GTP90_26965</name>
</gene>
<dbReference type="Pfam" id="PF26309">
    <property type="entry name" value="DUF8082"/>
    <property type="match status" value="1"/>
</dbReference>
<evidence type="ECO:0000313" key="2">
    <source>
        <dbReference type="EMBL" id="MYM97498.1"/>
    </source>
</evidence>
<dbReference type="EMBL" id="WWCX01000075">
    <property type="protein sequence ID" value="MYM97498.1"/>
    <property type="molecule type" value="Genomic_DNA"/>
</dbReference>
<evidence type="ECO:0000313" key="3">
    <source>
        <dbReference type="Proteomes" id="UP000447355"/>
    </source>
</evidence>
<dbReference type="InterPro" id="IPR000157">
    <property type="entry name" value="TIR_dom"/>
</dbReference>